<dbReference type="Gene3D" id="3.30.70.580">
    <property type="entry name" value="Pseudouridine synthase I, catalytic domain, N-terminal subdomain"/>
    <property type="match status" value="1"/>
</dbReference>
<dbReference type="PANTHER" id="PTHR11142:SF0">
    <property type="entry name" value="TRNA PSEUDOURIDINE SYNTHASE-LIKE 1"/>
    <property type="match status" value="1"/>
</dbReference>
<comment type="similarity">
    <text evidence="1 4 7">Belongs to the tRNA pseudouridine synthase TruA family.</text>
</comment>
<accession>A0A4R1KBF0</accession>
<evidence type="ECO:0000256" key="3">
    <source>
        <dbReference type="ARBA" id="ARBA00023235"/>
    </source>
</evidence>
<dbReference type="InterPro" id="IPR020103">
    <property type="entry name" value="PsdUridine_synth_cat_dom_sf"/>
</dbReference>
<keyword evidence="2 4" id="KW-0819">tRNA processing</keyword>
<evidence type="ECO:0000256" key="1">
    <source>
        <dbReference type="ARBA" id="ARBA00009375"/>
    </source>
</evidence>
<evidence type="ECO:0000256" key="4">
    <source>
        <dbReference type="HAMAP-Rule" id="MF_00171"/>
    </source>
</evidence>
<evidence type="ECO:0000256" key="6">
    <source>
        <dbReference type="PIRSR" id="PIRSR001430-2"/>
    </source>
</evidence>
<organism evidence="9 10">
    <name type="scientific">Seleniivibrio woodruffii</name>
    <dbReference type="NCBI Taxonomy" id="1078050"/>
    <lineage>
        <taxon>Bacteria</taxon>
        <taxon>Pseudomonadati</taxon>
        <taxon>Deferribacterota</taxon>
        <taxon>Deferribacteres</taxon>
        <taxon>Deferribacterales</taxon>
        <taxon>Geovibrionaceae</taxon>
        <taxon>Seleniivibrio</taxon>
    </lineage>
</organism>
<dbReference type="GO" id="GO:0160147">
    <property type="term" value="F:tRNA pseudouridine(38-40) synthase activity"/>
    <property type="evidence" value="ECO:0007669"/>
    <property type="project" value="UniProtKB-EC"/>
</dbReference>
<evidence type="ECO:0000259" key="8">
    <source>
        <dbReference type="Pfam" id="PF01416"/>
    </source>
</evidence>
<proteinExistence type="inferred from homology"/>
<dbReference type="Gene3D" id="3.30.70.660">
    <property type="entry name" value="Pseudouridine synthase I, catalytic domain, C-terminal subdomain"/>
    <property type="match status" value="1"/>
</dbReference>
<feature type="active site" description="Nucleophile" evidence="4 5">
    <location>
        <position position="69"/>
    </location>
</feature>
<evidence type="ECO:0000256" key="5">
    <source>
        <dbReference type="PIRSR" id="PIRSR001430-1"/>
    </source>
</evidence>
<evidence type="ECO:0000313" key="9">
    <source>
        <dbReference type="EMBL" id="TCK61816.1"/>
    </source>
</evidence>
<sequence length="261" mass="29816">MRCFWEPAQWLLRCFMQLYNKAVIIQYDGTNYSGWQWQTHSPSIQEELQKALKVVYKRDVNAVGSGRTDSGVHSIGQTANFITDTYIPDEAVVLGLNSILPMDISITKAWDVPLEFHAQKSAKSKTYLYRMYPSRVRSAFMHNRAWWVKGRLDLSGAAEILSAFEGTHDFTACCAAESLRENCVRTIYFTKFYKEGDVWCLEVNGSGFLHNMVRIITGTVVKFCRDGHGPERVRQMLETKNRKLGGPTAPAEGLYLKEVFY</sequence>
<dbReference type="PANTHER" id="PTHR11142">
    <property type="entry name" value="PSEUDOURIDYLATE SYNTHASE"/>
    <property type="match status" value="1"/>
</dbReference>
<evidence type="ECO:0000256" key="2">
    <source>
        <dbReference type="ARBA" id="ARBA00022694"/>
    </source>
</evidence>
<feature type="domain" description="Pseudouridine synthase I TruA alpha/beta" evidence="8">
    <location>
        <begin position="24"/>
        <end position="118"/>
    </location>
</feature>
<name>A0A4R1KBF0_9BACT</name>
<dbReference type="EC" id="5.4.99.12" evidence="4"/>
<dbReference type="PIRSF" id="PIRSF001430">
    <property type="entry name" value="tRNA_psdUrid_synth"/>
    <property type="match status" value="1"/>
</dbReference>
<keyword evidence="10" id="KW-1185">Reference proteome</keyword>
<dbReference type="AlphaFoldDB" id="A0A4R1KBF0"/>
<dbReference type="EMBL" id="SMGG01000003">
    <property type="protein sequence ID" value="TCK61816.1"/>
    <property type="molecule type" value="Genomic_DNA"/>
</dbReference>
<comment type="catalytic activity">
    <reaction evidence="4 7">
        <text>uridine(38/39/40) in tRNA = pseudouridine(38/39/40) in tRNA</text>
        <dbReference type="Rhea" id="RHEA:22376"/>
        <dbReference type="Rhea" id="RHEA-COMP:10085"/>
        <dbReference type="Rhea" id="RHEA-COMP:10087"/>
        <dbReference type="ChEBI" id="CHEBI:65314"/>
        <dbReference type="ChEBI" id="CHEBI:65315"/>
        <dbReference type="EC" id="5.4.99.12"/>
    </reaction>
</comment>
<dbReference type="SUPFAM" id="SSF55120">
    <property type="entry name" value="Pseudouridine synthase"/>
    <property type="match status" value="1"/>
</dbReference>
<dbReference type="GO" id="GO:0003723">
    <property type="term" value="F:RNA binding"/>
    <property type="evidence" value="ECO:0007669"/>
    <property type="project" value="InterPro"/>
</dbReference>
<dbReference type="CDD" id="cd02570">
    <property type="entry name" value="PseudoU_synth_EcTruA"/>
    <property type="match status" value="1"/>
</dbReference>
<gene>
    <name evidence="4" type="primary">truA</name>
    <name evidence="9" type="ORF">C8D98_0322</name>
</gene>
<protein>
    <recommendedName>
        <fullName evidence="4">tRNA pseudouridine synthase A</fullName>
        <ecNumber evidence="4">5.4.99.12</ecNumber>
    </recommendedName>
    <alternativeName>
        <fullName evidence="4">tRNA pseudouridine(38-40) synthase</fullName>
    </alternativeName>
    <alternativeName>
        <fullName evidence="4">tRNA pseudouridylate synthase I</fullName>
    </alternativeName>
    <alternativeName>
        <fullName evidence="4">tRNA-uridine isomerase I</fullName>
    </alternativeName>
</protein>
<dbReference type="InterPro" id="IPR020097">
    <property type="entry name" value="PsdUridine_synth_TruA_a/b_dom"/>
</dbReference>
<dbReference type="InterPro" id="IPR020094">
    <property type="entry name" value="TruA/RsuA/RluB/E/F_N"/>
</dbReference>
<evidence type="ECO:0000256" key="7">
    <source>
        <dbReference type="RuleBase" id="RU003792"/>
    </source>
</evidence>
<dbReference type="FunFam" id="3.30.70.580:FF:000001">
    <property type="entry name" value="tRNA pseudouridine synthase A"/>
    <property type="match status" value="1"/>
</dbReference>
<dbReference type="InterPro" id="IPR020095">
    <property type="entry name" value="PsdUridine_synth_TruA_C"/>
</dbReference>
<dbReference type="Proteomes" id="UP000294614">
    <property type="component" value="Unassembled WGS sequence"/>
</dbReference>
<keyword evidence="3 4" id="KW-0413">Isomerase</keyword>
<reference evidence="9 10" key="1">
    <citation type="submission" date="2019-03" db="EMBL/GenBank/DDBJ databases">
        <title>Genomic Encyclopedia of Type Strains, Phase IV (KMG-IV): sequencing the most valuable type-strain genomes for metagenomic binning, comparative biology and taxonomic classification.</title>
        <authorList>
            <person name="Goeker M."/>
        </authorList>
    </citation>
    <scope>NUCLEOTIDE SEQUENCE [LARGE SCALE GENOMIC DNA]</scope>
    <source>
        <strain evidence="9 10">DSM 24984</strain>
    </source>
</reference>
<dbReference type="GO" id="GO:0031119">
    <property type="term" value="P:tRNA pseudouridine synthesis"/>
    <property type="evidence" value="ECO:0007669"/>
    <property type="project" value="UniProtKB-UniRule"/>
</dbReference>
<dbReference type="HAMAP" id="MF_00171">
    <property type="entry name" value="TruA"/>
    <property type="match status" value="1"/>
</dbReference>
<comment type="subunit">
    <text evidence="4">Homodimer.</text>
</comment>
<dbReference type="NCBIfam" id="TIGR00071">
    <property type="entry name" value="hisT_truA"/>
    <property type="match status" value="1"/>
</dbReference>
<feature type="domain" description="Pseudouridine synthase I TruA alpha/beta" evidence="8">
    <location>
        <begin position="162"/>
        <end position="261"/>
    </location>
</feature>
<dbReference type="Pfam" id="PF01416">
    <property type="entry name" value="PseudoU_synth_1"/>
    <property type="match status" value="2"/>
</dbReference>
<dbReference type="InterPro" id="IPR001406">
    <property type="entry name" value="PsdUridine_synth_TruA"/>
</dbReference>
<comment type="caution">
    <text evidence="4">Lacks conserved residue(s) required for the propagation of feature annotation.</text>
</comment>
<feature type="binding site" evidence="4 6">
    <location>
        <position position="127"/>
    </location>
    <ligand>
        <name>substrate</name>
    </ligand>
</feature>
<comment type="caution">
    <text evidence="9">The sequence shown here is derived from an EMBL/GenBank/DDBJ whole genome shotgun (WGS) entry which is preliminary data.</text>
</comment>
<comment type="function">
    <text evidence="4">Formation of pseudouridine at positions 38, 39 and 40 in the anticodon stem and loop of transfer RNAs.</text>
</comment>
<evidence type="ECO:0000313" key="10">
    <source>
        <dbReference type="Proteomes" id="UP000294614"/>
    </source>
</evidence>